<dbReference type="PANTHER" id="PTHR45749">
    <property type="match status" value="1"/>
</dbReference>
<evidence type="ECO:0000313" key="2">
    <source>
        <dbReference type="EnsemblPlants" id="Kaladp0095s0859.1.v1.1"/>
    </source>
</evidence>
<accession>A0A7N1A6R9</accession>
<feature type="domain" description="DUF4371" evidence="1">
    <location>
        <begin position="63"/>
        <end position="176"/>
    </location>
</feature>
<dbReference type="OMA" id="NCIEESS"/>
<organism evidence="2 3">
    <name type="scientific">Kalanchoe fedtschenkoi</name>
    <name type="common">Lavender scallops</name>
    <name type="synonym">South American air plant</name>
    <dbReference type="NCBI Taxonomy" id="63787"/>
    <lineage>
        <taxon>Eukaryota</taxon>
        <taxon>Viridiplantae</taxon>
        <taxon>Streptophyta</taxon>
        <taxon>Embryophyta</taxon>
        <taxon>Tracheophyta</taxon>
        <taxon>Spermatophyta</taxon>
        <taxon>Magnoliopsida</taxon>
        <taxon>eudicotyledons</taxon>
        <taxon>Gunneridae</taxon>
        <taxon>Pentapetalae</taxon>
        <taxon>Saxifragales</taxon>
        <taxon>Crassulaceae</taxon>
        <taxon>Kalanchoe</taxon>
    </lineage>
</organism>
<dbReference type="Gramene" id="Kaladp0095s0859.1.v1.1">
    <property type="protein sequence ID" value="Kaladp0095s0859.1.v1.1"/>
    <property type="gene ID" value="Kaladp0095s0859.v1.1"/>
</dbReference>
<reference evidence="2" key="1">
    <citation type="submission" date="2021-01" db="UniProtKB">
        <authorList>
            <consortium name="EnsemblPlants"/>
        </authorList>
    </citation>
    <scope>IDENTIFICATION</scope>
</reference>
<dbReference type="EnsemblPlants" id="Kaladp0095s0859.1.v1.1">
    <property type="protein sequence ID" value="Kaladp0095s0859.1.v1.1"/>
    <property type="gene ID" value="Kaladp0095s0859.v1.1"/>
</dbReference>
<protein>
    <recommendedName>
        <fullName evidence="1">DUF4371 domain-containing protein</fullName>
    </recommendedName>
</protein>
<evidence type="ECO:0000259" key="1">
    <source>
        <dbReference type="Pfam" id="PF14291"/>
    </source>
</evidence>
<dbReference type="Pfam" id="PF14291">
    <property type="entry name" value="DUF4371"/>
    <property type="match status" value="1"/>
</dbReference>
<sequence length="178" mass="20049">MKTGLQSIKIGWNTIHKKMQCFVFVATFLDQILENKEAVSLLLDTSWNKQDRLDMHVGGPTNCVRFLLCQGLSFCGHDESESSSNKGNFFKLFKFLTDRNESIGNIILQNALGNLKLIAPNILKDISNVVTKEVVSTIITDTDGDYFAILMDESRDASIKEQIVVSLRYVNKRGEIVE</sequence>
<dbReference type="AlphaFoldDB" id="A0A7N1A6R9"/>
<evidence type="ECO:0000313" key="3">
    <source>
        <dbReference type="Proteomes" id="UP000594263"/>
    </source>
</evidence>
<keyword evidence="3" id="KW-1185">Reference proteome</keyword>
<proteinExistence type="predicted"/>
<dbReference type="PANTHER" id="PTHR45749:SF36">
    <property type="entry name" value="ZINC FINGER MYM-TYPE PROTEIN 1-LIKE"/>
    <property type="match status" value="1"/>
</dbReference>
<dbReference type="Proteomes" id="UP000594263">
    <property type="component" value="Unplaced"/>
</dbReference>
<name>A0A7N1A6R9_KALFE</name>
<dbReference type="InterPro" id="IPR025398">
    <property type="entry name" value="DUF4371"/>
</dbReference>